<gene>
    <name evidence="1" type="ORF">UT39_C0023G0004</name>
</gene>
<comment type="caution">
    <text evidence="1">The sequence shown here is derived from an EMBL/GenBank/DDBJ whole genome shotgun (WGS) entry which is preliminary data.</text>
</comment>
<dbReference type="AlphaFoldDB" id="A0A0G0N410"/>
<reference evidence="1 2" key="1">
    <citation type="journal article" date="2015" name="Nature">
        <title>rRNA introns, odd ribosomes, and small enigmatic genomes across a large radiation of phyla.</title>
        <authorList>
            <person name="Brown C.T."/>
            <person name="Hug L.A."/>
            <person name="Thomas B.C."/>
            <person name="Sharon I."/>
            <person name="Castelle C.J."/>
            <person name="Singh A."/>
            <person name="Wilkins M.J."/>
            <person name="Williams K.H."/>
            <person name="Banfield J.F."/>
        </authorList>
    </citation>
    <scope>NUCLEOTIDE SEQUENCE [LARGE SCALE GENOMIC DNA]</scope>
</reference>
<evidence type="ECO:0000313" key="1">
    <source>
        <dbReference type="EMBL" id="KKR10103.1"/>
    </source>
</evidence>
<proteinExistence type="predicted"/>
<name>A0A0G0N410_9BACT</name>
<accession>A0A0G0N410</accession>
<protein>
    <submittedName>
        <fullName evidence="1">Uncharacterized protein</fullName>
    </submittedName>
</protein>
<organism evidence="1 2">
    <name type="scientific">Candidatus Woesebacteria bacterium GW2011_GWA1_39_21</name>
    <dbReference type="NCBI Taxonomy" id="1618550"/>
    <lineage>
        <taxon>Bacteria</taxon>
        <taxon>Candidatus Woeseibacteriota</taxon>
    </lineage>
</organism>
<evidence type="ECO:0000313" key="2">
    <source>
        <dbReference type="Proteomes" id="UP000034246"/>
    </source>
</evidence>
<dbReference type="EMBL" id="LBWP01000023">
    <property type="protein sequence ID" value="KKR10103.1"/>
    <property type="molecule type" value="Genomic_DNA"/>
</dbReference>
<sequence>MSNYELGKFGFHKNDLRTNFDFLFSPEAAEIRTTLKRIENKYPAHSVSKEILNSAKRISKDPKEVLSIVESFAYLYDRLFNEGFTSYSGNSKEGHESITFFSPYLPNCVKYKEQDPKKDVIYSEKLIQALGMVKDSRLDLTLLSQKKYDEYISKKSAEKTLINSKRMPKEKYIGQLPLGLVTTREIKYYSQSDYESDKNWYDGFDWDDWQSEMAGRVWTEIVHASPTMPNKSDIGKITSDNQKTEWVYGLLSSPIGHKSQ</sequence>
<dbReference type="Proteomes" id="UP000034246">
    <property type="component" value="Unassembled WGS sequence"/>
</dbReference>